<comment type="caution">
    <text evidence="2">The sequence shown here is derived from an EMBL/GenBank/DDBJ whole genome shotgun (WGS) entry which is preliminary data.</text>
</comment>
<protein>
    <submittedName>
        <fullName evidence="2">Uncharacterized protein</fullName>
    </submittedName>
</protein>
<proteinExistence type="predicted"/>
<dbReference type="AlphaFoldDB" id="A0A2A5B5Z1"/>
<dbReference type="Proteomes" id="UP000218327">
    <property type="component" value="Unassembled WGS sequence"/>
</dbReference>
<keyword evidence="1" id="KW-0732">Signal</keyword>
<gene>
    <name evidence="2" type="ORF">COA96_04540</name>
</gene>
<sequence>MHILKSLLSILAISFSAFQLFAATEFEGSIPVELAQALLTNPTTIETRIYIDILDEFPKFQIPNGFEVLGSVDQGYSQRVVLTTKQAEDEAILLIVSAFEDVDFVQFDVPFPGARENGFLSPQPRAVHHQLCHDSLGNLSVSYIEVNNINLISLSASVYRNHNQGNCAQQAEQIQMSMVMMGNRNIGIREYIPRMEAPDDAALPPFAAFISGSGFSSSNNEAETEANLNIEWGINEVYAHFEDQINAQGWEIDSQNIGSTSAIGTWTRSPEPNLSLVGMLTVLKIAESSYKLTFKLLATGGRSSNSLFIGSPRQIRN</sequence>
<evidence type="ECO:0000313" key="3">
    <source>
        <dbReference type="Proteomes" id="UP000218327"/>
    </source>
</evidence>
<accession>A0A2A5B5Z1</accession>
<evidence type="ECO:0000256" key="1">
    <source>
        <dbReference type="SAM" id="SignalP"/>
    </source>
</evidence>
<reference evidence="3" key="1">
    <citation type="submission" date="2017-08" db="EMBL/GenBank/DDBJ databases">
        <title>A dynamic microbial community with high functional redundancy inhabits the cold, oxic subseafloor aquifer.</title>
        <authorList>
            <person name="Tully B.J."/>
            <person name="Wheat C.G."/>
            <person name="Glazer B.T."/>
            <person name="Huber J.A."/>
        </authorList>
    </citation>
    <scope>NUCLEOTIDE SEQUENCE [LARGE SCALE GENOMIC DNA]</scope>
</reference>
<evidence type="ECO:0000313" key="2">
    <source>
        <dbReference type="EMBL" id="PCJ26902.1"/>
    </source>
</evidence>
<dbReference type="EMBL" id="NVVJ01000009">
    <property type="protein sequence ID" value="PCJ26902.1"/>
    <property type="molecule type" value="Genomic_DNA"/>
</dbReference>
<name>A0A2A5B5Z1_9GAMM</name>
<feature type="chain" id="PRO_5012336624" evidence="1">
    <location>
        <begin position="23"/>
        <end position="317"/>
    </location>
</feature>
<organism evidence="2 3">
    <name type="scientific">SAR86 cluster bacterium</name>
    <dbReference type="NCBI Taxonomy" id="2030880"/>
    <lineage>
        <taxon>Bacteria</taxon>
        <taxon>Pseudomonadati</taxon>
        <taxon>Pseudomonadota</taxon>
        <taxon>Gammaproteobacteria</taxon>
        <taxon>SAR86 cluster</taxon>
    </lineage>
</organism>
<feature type="signal peptide" evidence="1">
    <location>
        <begin position="1"/>
        <end position="22"/>
    </location>
</feature>